<comment type="caution">
    <text evidence="2">The sequence shown here is derived from an EMBL/GenBank/DDBJ whole genome shotgun (WGS) entry which is preliminary data.</text>
</comment>
<feature type="compositionally biased region" description="Low complexity" evidence="1">
    <location>
        <begin position="9"/>
        <end position="22"/>
    </location>
</feature>
<feature type="region of interest" description="Disordered" evidence="1">
    <location>
        <begin position="168"/>
        <end position="187"/>
    </location>
</feature>
<feature type="compositionally biased region" description="Polar residues" evidence="1">
    <location>
        <begin position="168"/>
        <end position="180"/>
    </location>
</feature>
<feature type="region of interest" description="Disordered" evidence="1">
    <location>
        <begin position="1"/>
        <end position="156"/>
    </location>
</feature>
<gene>
    <name evidence="2" type="ORF">V5O48_019214</name>
</gene>
<feature type="non-terminal residue" evidence="2">
    <location>
        <position position="187"/>
    </location>
</feature>
<organism evidence="2 3">
    <name type="scientific">Marasmius crinis-equi</name>
    <dbReference type="NCBI Taxonomy" id="585013"/>
    <lineage>
        <taxon>Eukaryota</taxon>
        <taxon>Fungi</taxon>
        <taxon>Dikarya</taxon>
        <taxon>Basidiomycota</taxon>
        <taxon>Agaricomycotina</taxon>
        <taxon>Agaricomycetes</taxon>
        <taxon>Agaricomycetidae</taxon>
        <taxon>Agaricales</taxon>
        <taxon>Marasmiineae</taxon>
        <taxon>Marasmiaceae</taxon>
        <taxon>Marasmius</taxon>
    </lineage>
</organism>
<keyword evidence="3" id="KW-1185">Reference proteome</keyword>
<evidence type="ECO:0000256" key="1">
    <source>
        <dbReference type="SAM" id="MobiDB-lite"/>
    </source>
</evidence>
<sequence length="187" mass="20583">MNVKVWMSKEAGVPKGAGAAKAEATRNRALSAAEERQKAKKAKRTPDEGIEEPNFEDSDQEVCKPKKRHSTAPKKVIPPPANLDESSSDEYEAPSSEEEDDELDDDEASDNEEDETIAGHFQLEQAHVIKPKVVQERDGQSSNSKKSDSTKSKYIDVYKPQVVVNANQSGGVKQTTTSKCLESHQNE</sequence>
<evidence type="ECO:0000313" key="3">
    <source>
        <dbReference type="Proteomes" id="UP001465976"/>
    </source>
</evidence>
<accession>A0ABR3EJ06</accession>
<protein>
    <submittedName>
        <fullName evidence="2">Uncharacterized protein</fullName>
    </submittedName>
</protein>
<evidence type="ECO:0000313" key="2">
    <source>
        <dbReference type="EMBL" id="KAL0562864.1"/>
    </source>
</evidence>
<reference evidence="2 3" key="1">
    <citation type="submission" date="2024-02" db="EMBL/GenBank/DDBJ databases">
        <title>A draft genome for the cacao thread blight pathogen Marasmius crinis-equi.</title>
        <authorList>
            <person name="Cohen S.P."/>
            <person name="Baruah I.K."/>
            <person name="Amoako-Attah I."/>
            <person name="Bukari Y."/>
            <person name="Meinhardt L.W."/>
            <person name="Bailey B.A."/>
        </authorList>
    </citation>
    <scope>NUCLEOTIDE SEQUENCE [LARGE SCALE GENOMIC DNA]</scope>
    <source>
        <strain evidence="2 3">GH-76</strain>
    </source>
</reference>
<proteinExistence type="predicted"/>
<feature type="compositionally biased region" description="Acidic residues" evidence="1">
    <location>
        <begin position="48"/>
        <end position="60"/>
    </location>
</feature>
<feature type="compositionally biased region" description="Basic and acidic residues" evidence="1">
    <location>
        <begin position="133"/>
        <end position="156"/>
    </location>
</feature>
<dbReference type="EMBL" id="JBAHYK010004351">
    <property type="protein sequence ID" value="KAL0562864.1"/>
    <property type="molecule type" value="Genomic_DNA"/>
</dbReference>
<name>A0ABR3EJ06_9AGAR</name>
<feature type="compositionally biased region" description="Acidic residues" evidence="1">
    <location>
        <begin position="86"/>
        <end position="116"/>
    </location>
</feature>
<dbReference type="Proteomes" id="UP001465976">
    <property type="component" value="Unassembled WGS sequence"/>
</dbReference>